<dbReference type="GeneID" id="80398886"/>
<gene>
    <name evidence="4" type="primary">AIN000_2</name>
</gene>
<dbReference type="GO" id="GO:0019028">
    <property type="term" value="C:viral capsid"/>
    <property type="evidence" value="ECO:0007669"/>
    <property type="project" value="UniProtKB-KW"/>
</dbReference>
<accession>A0A8S5KXM3</accession>
<reference evidence="4" key="1">
    <citation type="submission" date="2020-09" db="EMBL/GenBank/DDBJ databases">
        <title>Leviviricetes taxonomy.</title>
        <authorList>
            <person name="Stockdale S.R."/>
            <person name="Callanan J."/>
            <person name="Adriaenssens E.M."/>
            <person name="Kuhn J.H."/>
            <person name="Rumnieks J."/>
            <person name="Shkoporov A."/>
            <person name="Draper L.A."/>
            <person name="Ross P."/>
            <person name="Hill C."/>
        </authorList>
    </citation>
    <scope>NUCLEOTIDE SEQUENCE</scope>
</reference>
<protein>
    <submittedName>
        <fullName evidence="4">Coat protein</fullName>
    </submittedName>
</protein>
<dbReference type="Proteomes" id="UP000680270">
    <property type="component" value="Segment"/>
</dbReference>
<dbReference type="EMBL" id="BK013355">
    <property type="protein sequence ID" value="DAD49839.1"/>
    <property type="molecule type" value="Genomic_RNA"/>
</dbReference>
<evidence type="ECO:0000256" key="1">
    <source>
        <dbReference type="ARBA" id="ARBA00004328"/>
    </source>
</evidence>
<dbReference type="GO" id="GO:0005198">
    <property type="term" value="F:structural molecule activity"/>
    <property type="evidence" value="ECO:0007669"/>
    <property type="project" value="InterPro"/>
</dbReference>
<evidence type="ECO:0000313" key="4">
    <source>
        <dbReference type="EMBL" id="DAD49839.1"/>
    </source>
</evidence>
<dbReference type="RefSeq" id="YP_010769774.1">
    <property type="nucleotide sequence ID" value="NC_074071.1"/>
</dbReference>
<dbReference type="KEGG" id="vg:80398886"/>
<dbReference type="Pfam" id="PF01819">
    <property type="entry name" value="Levi_coat"/>
    <property type="match status" value="1"/>
</dbReference>
<dbReference type="Gene3D" id="3.30.380.10">
    <property type="entry name" value="MS2 Viral Coat Protein"/>
    <property type="match status" value="1"/>
</dbReference>
<evidence type="ECO:0000313" key="5">
    <source>
        <dbReference type="Proteomes" id="UP000680270"/>
    </source>
</evidence>
<evidence type="ECO:0000256" key="3">
    <source>
        <dbReference type="ARBA" id="ARBA00022844"/>
    </source>
</evidence>
<dbReference type="InterPro" id="IPR002703">
    <property type="entry name" value="Levivir_coat"/>
</dbReference>
<name>A0A8S5KXM3_9VIRU</name>
<evidence type="ECO:0000256" key="2">
    <source>
        <dbReference type="ARBA" id="ARBA00022561"/>
    </source>
</evidence>
<dbReference type="InterPro" id="IPR015954">
    <property type="entry name" value="Phage_RNA-type_capsid"/>
</dbReference>
<organism evidence="4 5">
    <name type="scientific">ssRNA phage AIN000</name>
    <dbReference type="NCBI Taxonomy" id="2785983"/>
    <lineage>
        <taxon>Viruses</taxon>
        <taxon>Riboviria</taxon>
        <taxon>Orthornavirae</taxon>
        <taxon>Lenarviricota</taxon>
        <taxon>Leviviricetes</taxon>
        <taxon>Norzivirales</taxon>
        <taxon>Fiersviridae</taxon>
        <taxon>Poncivirus</taxon>
        <taxon>Poncivirus insecticola</taxon>
    </lineage>
</organism>
<sequence>MAQAVQVSLADRETTPVTHVFNPGGTKDGVSRFVNNVSGVPVGFEVLTVSSRETSGKHKIRLVLSLPVVQSQVISGITTPVVVRTAFAEVNFTFASTSSLQERKNAVGMISAALASSQTMLNDTLTNLTPVW</sequence>
<dbReference type="SUPFAM" id="SSF55405">
    <property type="entry name" value="RNA bacteriophage capsid protein"/>
    <property type="match status" value="1"/>
</dbReference>
<keyword evidence="5" id="KW-1185">Reference proteome</keyword>
<proteinExistence type="predicted"/>
<keyword evidence="2 4" id="KW-0167">Capsid protein</keyword>
<comment type="subcellular location">
    <subcellularLocation>
        <location evidence="1">Virion</location>
    </subcellularLocation>
</comment>
<keyword evidence="3" id="KW-0946">Virion</keyword>